<dbReference type="RefSeq" id="WP_376803038.1">
    <property type="nucleotide sequence ID" value="NZ_DBNB01000022.1"/>
</dbReference>
<evidence type="ECO:0000313" key="1">
    <source>
        <dbReference type="EMBL" id="OQW51184.1"/>
    </source>
</evidence>
<evidence type="ECO:0000313" key="2">
    <source>
        <dbReference type="Proteomes" id="UP000192872"/>
    </source>
</evidence>
<dbReference type="STRING" id="1827387.A4S15_12185"/>
<name>A0A1W9HV92_9HYPH</name>
<dbReference type="EMBL" id="LWDL01000021">
    <property type="protein sequence ID" value="OQW51184.1"/>
    <property type="molecule type" value="Genomic_DNA"/>
</dbReference>
<organism evidence="1 2">
    <name type="scientific">Candidatus Raskinella chloraquaticus</name>
    <dbReference type="NCBI Taxonomy" id="1951219"/>
    <lineage>
        <taxon>Bacteria</taxon>
        <taxon>Pseudomonadati</taxon>
        <taxon>Pseudomonadota</taxon>
        <taxon>Alphaproteobacteria</taxon>
        <taxon>Hyphomicrobiales</taxon>
        <taxon>Phreatobacteraceae</taxon>
        <taxon>Candidatus Raskinella</taxon>
    </lineage>
</organism>
<dbReference type="Proteomes" id="UP000192872">
    <property type="component" value="Unassembled WGS sequence"/>
</dbReference>
<sequence length="86" mass="9682">MARPFSIVVRGARPKWRYDKPVLPVLKHLALGQVIALGIVHSANTLEADVFFSDEARDAFQSDLKANIKDAQSKWPEVIKLTKVIR</sequence>
<proteinExistence type="predicted"/>
<accession>A0A1W9HV92</accession>
<gene>
    <name evidence="1" type="ORF">A4S15_12185</name>
</gene>
<dbReference type="AlphaFoldDB" id="A0A1W9HV92"/>
<reference evidence="1 2" key="1">
    <citation type="journal article" date="2017" name="Water Res.">
        <title>Comammox in drinking water systems.</title>
        <authorList>
            <person name="Wang Y."/>
            <person name="Ma L."/>
            <person name="Mao Y."/>
            <person name="Jiang X."/>
            <person name="Xia Y."/>
            <person name="Yu K."/>
            <person name="Li B."/>
            <person name="Zhang T."/>
        </authorList>
    </citation>
    <scope>NUCLEOTIDE SEQUENCE [LARGE SCALE GENOMIC DNA]</scope>
    <source>
        <strain evidence="1">SG_bin8</strain>
    </source>
</reference>
<protein>
    <submittedName>
        <fullName evidence="1">Uncharacterized protein</fullName>
    </submittedName>
</protein>
<comment type="caution">
    <text evidence="1">The sequence shown here is derived from an EMBL/GenBank/DDBJ whole genome shotgun (WGS) entry which is preliminary data.</text>
</comment>